<dbReference type="GO" id="GO:0005524">
    <property type="term" value="F:ATP binding"/>
    <property type="evidence" value="ECO:0007669"/>
    <property type="project" value="UniProtKB-UniRule"/>
</dbReference>
<evidence type="ECO:0000256" key="4">
    <source>
        <dbReference type="ARBA" id="ARBA00023015"/>
    </source>
</evidence>
<reference evidence="9 10" key="1">
    <citation type="journal article" date="2016" name="Nat. Commun.">
        <title>Thousands of microbial genomes shed light on interconnected biogeochemical processes in an aquifer system.</title>
        <authorList>
            <person name="Anantharaman K."/>
            <person name="Brown C.T."/>
            <person name="Hug L.A."/>
            <person name="Sharon I."/>
            <person name="Castelle C.J."/>
            <person name="Probst A.J."/>
            <person name="Thomas B.C."/>
            <person name="Singh A."/>
            <person name="Wilkins M.J."/>
            <person name="Karaoz U."/>
            <person name="Brodie E.L."/>
            <person name="Williams K.H."/>
            <person name="Hubbard S.S."/>
            <person name="Banfield J.F."/>
        </authorList>
    </citation>
    <scope>NUCLEOTIDE SEQUENCE [LARGE SCALE GENOMIC DNA]</scope>
</reference>
<dbReference type="GO" id="GO:0008270">
    <property type="term" value="F:zinc ion binding"/>
    <property type="evidence" value="ECO:0007669"/>
    <property type="project" value="UniProtKB-UniRule"/>
</dbReference>
<dbReference type="InterPro" id="IPR055173">
    <property type="entry name" value="NrdR-like_N"/>
</dbReference>
<keyword evidence="1 7" id="KW-0678">Repressor</keyword>
<keyword evidence="2 7" id="KW-0547">Nucleotide-binding</keyword>
<comment type="caution">
    <text evidence="9">The sequence shown here is derived from an EMBL/GenBank/DDBJ whole genome shotgun (WGS) entry which is preliminary data.</text>
</comment>
<dbReference type="HAMAP" id="MF_00440">
    <property type="entry name" value="NrdR"/>
    <property type="match status" value="1"/>
</dbReference>
<keyword evidence="4 7" id="KW-0805">Transcription regulation</keyword>
<comment type="cofactor">
    <cofactor evidence="7">
        <name>Zn(2+)</name>
        <dbReference type="ChEBI" id="CHEBI:29105"/>
    </cofactor>
    <text evidence="7">Binds 1 zinc ion.</text>
</comment>
<comment type="function">
    <text evidence="7">Negatively regulates transcription of bacterial ribonucleotide reductase nrd genes and operons by binding to NrdR-boxes.</text>
</comment>
<gene>
    <name evidence="7" type="primary">nrdR</name>
    <name evidence="9" type="ORF">A2V97_03730</name>
</gene>
<evidence type="ECO:0000313" key="9">
    <source>
        <dbReference type="EMBL" id="OGM15851.1"/>
    </source>
</evidence>
<keyword evidence="7" id="KW-0863">Zinc-finger</keyword>
<protein>
    <recommendedName>
        <fullName evidence="7">Transcriptional repressor NrdR</fullName>
    </recommendedName>
</protein>
<dbReference type="Pfam" id="PF03477">
    <property type="entry name" value="ATP-cone"/>
    <property type="match status" value="1"/>
</dbReference>
<evidence type="ECO:0000256" key="5">
    <source>
        <dbReference type="ARBA" id="ARBA00023125"/>
    </source>
</evidence>
<keyword evidence="7" id="KW-0862">Zinc</keyword>
<evidence type="ECO:0000256" key="3">
    <source>
        <dbReference type="ARBA" id="ARBA00022840"/>
    </source>
</evidence>
<dbReference type="InterPro" id="IPR003796">
    <property type="entry name" value="RNR_NrdR-like"/>
</dbReference>
<dbReference type="PANTHER" id="PTHR30455:SF2">
    <property type="entry name" value="TRANSCRIPTIONAL REPRESSOR NRDR"/>
    <property type="match status" value="1"/>
</dbReference>
<organism evidence="9 10">
    <name type="scientific">Candidatus Woesebacteria bacterium RBG_16_42_24</name>
    <dbReference type="NCBI Taxonomy" id="1802485"/>
    <lineage>
        <taxon>Bacteria</taxon>
        <taxon>Candidatus Woeseibacteriota</taxon>
    </lineage>
</organism>
<comment type="similarity">
    <text evidence="7">Belongs to the NrdR family.</text>
</comment>
<dbReference type="STRING" id="1802485.A2V97_03730"/>
<evidence type="ECO:0000256" key="1">
    <source>
        <dbReference type="ARBA" id="ARBA00022491"/>
    </source>
</evidence>
<dbReference type="EMBL" id="MGFX01000001">
    <property type="protein sequence ID" value="OGM15851.1"/>
    <property type="molecule type" value="Genomic_DNA"/>
</dbReference>
<keyword evidence="5 7" id="KW-0238">DNA-binding</keyword>
<dbReference type="Proteomes" id="UP000177382">
    <property type="component" value="Unassembled WGS sequence"/>
</dbReference>
<dbReference type="GO" id="GO:0003677">
    <property type="term" value="F:DNA binding"/>
    <property type="evidence" value="ECO:0007669"/>
    <property type="project" value="UniProtKB-KW"/>
</dbReference>
<evidence type="ECO:0000313" key="10">
    <source>
        <dbReference type="Proteomes" id="UP000177382"/>
    </source>
</evidence>
<sequence length="152" mass="17623">MYCPFCNSTQVAVVNSRATKKDSQIWRRRKCLICNEVFTTYEKIDLSHLIIIKKSGRKERFIRAKLYAGIYGSTIDKKNADKGEMSELAEEVTNKVEQDIVALKRKKIQSVEITEMVLKILGKRAPDALLRFLAYREGENKKRLGNLLDKYF</sequence>
<dbReference type="GO" id="GO:0045892">
    <property type="term" value="P:negative regulation of DNA-templated transcription"/>
    <property type="evidence" value="ECO:0007669"/>
    <property type="project" value="UniProtKB-UniRule"/>
</dbReference>
<proteinExistence type="inferred from homology"/>
<evidence type="ECO:0000256" key="7">
    <source>
        <dbReference type="HAMAP-Rule" id="MF_00440"/>
    </source>
</evidence>
<dbReference type="InterPro" id="IPR005144">
    <property type="entry name" value="ATP-cone_dom"/>
</dbReference>
<dbReference type="PROSITE" id="PS51161">
    <property type="entry name" value="ATP_CONE"/>
    <property type="match status" value="1"/>
</dbReference>
<accession>A0A1F7XLF7</accession>
<evidence type="ECO:0000256" key="2">
    <source>
        <dbReference type="ARBA" id="ARBA00022741"/>
    </source>
</evidence>
<keyword evidence="7" id="KW-0479">Metal-binding</keyword>
<dbReference type="AlphaFoldDB" id="A0A1F7XLF7"/>
<keyword evidence="3 7" id="KW-0067">ATP-binding</keyword>
<feature type="zinc finger region" evidence="7">
    <location>
        <begin position="3"/>
        <end position="34"/>
    </location>
</feature>
<evidence type="ECO:0000256" key="6">
    <source>
        <dbReference type="ARBA" id="ARBA00023163"/>
    </source>
</evidence>
<evidence type="ECO:0000259" key="8">
    <source>
        <dbReference type="PROSITE" id="PS51161"/>
    </source>
</evidence>
<feature type="domain" description="ATP-cone" evidence="8">
    <location>
        <begin position="49"/>
        <end position="143"/>
    </location>
</feature>
<dbReference type="PANTHER" id="PTHR30455">
    <property type="entry name" value="TRANSCRIPTIONAL REPRESSOR NRDR"/>
    <property type="match status" value="1"/>
</dbReference>
<name>A0A1F7XLF7_9BACT</name>
<dbReference type="Pfam" id="PF22811">
    <property type="entry name" value="Zn_ribbon_NrdR"/>
    <property type="match status" value="1"/>
</dbReference>
<keyword evidence="6 7" id="KW-0804">Transcription</keyword>